<proteinExistence type="predicted"/>
<dbReference type="SUPFAM" id="SSF53474">
    <property type="entry name" value="alpha/beta-Hydrolases"/>
    <property type="match status" value="1"/>
</dbReference>
<name>L7FJN7_STRT8</name>
<organism evidence="3 4">
    <name type="scientific">Streptomyces turgidiscabies (strain Car8)</name>
    <dbReference type="NCBI Taxonomy" id="698760"/>
    <lineage>
        <taxon>Bacteria</taxon>
        <taxon>Bacillati</taxon>
        <taxon>Actinomycetota</taxon>
        <taxon>Actinomycetes</taxon>
        <taxon>Kitasatosporales</taxon>
        <taxon>Streptomycetaceae</taxon>
        <taxon>Streptomyces</taxon>
    </lineage>
</organism>
<dbReference type="PANTHER" id="PTHR43798:SF31">
    <property type="entry name" value="AB HYDROLASE SUPERFAMILY PROTEIN YCLE"/>
    <property type="match status" value="1"/>
</dbReference>
<feature type="domain" description="AB hydrolase-1" evidence="2">
    <location>
        <begin position="45"/>
        <end position="276"/>
    </location>
</feature>
<dbReference type="GO" id="GO:0016787">
    <property type="term" value="F:hydrolase activity"/>
    <property type="evidence" value="ECO:0007669"/>
    <property type="project" value="UniProtKB-KW"/>
</dbReference>
<dbReference type="InterPro" id="IPR029058">
    <property type="entry name" value="AB_hydrolase_fold"/>
</dbReference>
<gene>
    <name evidence="3" type="ORF">STRTUCAR8_05443</name>
</gene>
<dbReference type="PRINTS" id="PR00111">
    <property type="entry name" value="ABHYDROLASE"/>
</dbReference>
<dbReference type="Pfam" id="PF12697">
    <property type="entry name" value="Abhydrolase_6"/>
    <property type="match status" value="1"/>
</dbReference>
<comment type="caution">
    <text evidence="3">The sequence shown here is derived from an EMBL/GenBank/DDBJ whole genome shotgun (WGS) entry which is preliminary data.</text>
</comment>
<dbReference type="STRING" id="85558.T45_01192"/>
<dbReference type="Proteomes" id="UP000010931">
    <property type="component" value="Unassembled WGS sequence"/>
</dbReference>
<accession>L7FJN7</accession>
<evidence type="ECO:0000313" key="4">
    <source>
        <dbReference type="Proteomes" id="UP000010931"/>
    </source>
</evidence>
<protein>
    <submittedName>
        <fullName evidence="3">Hydrolase, alpha/beta domain protein</fullName>
    </submittedName>
</protein>
<evidence type="ECO:0000313" key="3">
    <source>
        <dbReference type="EMBL" id="ELP71296.1"/>
    </source>
</evidence>
<dbReference type="InterPro" id="IPR050266">
    <property type="entry name" value="AB_hydrolase_sf"/>
</dbReference>
<evidence type="ECO:0000256" key="1">
    <source>
        <dbReference type="ARBA" id="ARBA00022801"/>
    </source>
</evidence>
<dbReference type="InterPro" id="IPR000073">
    <property type="entry name" value="AB_hydrolase_1"/>
</dbReference>
<dbReference type="PANTHER" id="PTHR43798">
    <property type="entry name" value="MONOACYLGLYCEROL LIPASE"/>
    <property type="match status" value="1"/>
</dbReference>
<reference evidence="3 4" key="1">
    <citation type="journal article" date="2011" name="Plasmid">
        <title>Streptomyces turgidiscabies Car8 contains a modular pathogenicity island that shares virulence genes with other actinobacterial plant pathogens.</title>
        <authorList>
            <person name="Huguet-Tapia J.C."/>
            <person name="Badger J.H."/>
            <person name="Loria R."/>
            <person name="Pettis G.S."/>
        </authorList>
    </citation>
    <scope>NUCLEOTIDE SEQUENCE [LARGE SCALE GENOMIC DNA]</scope>
    <source>
        <strain evidence="3 4">Car8</strain>
    </source>
</reference>
<dbReference type="Gene3D" id="3.40.50.1820">
    <property type="entry name" value="alpha/beta hydrolase"/>
    <property type="match status" value="1"/>
</dbReference>
<keyword evidence="4" id="KW-1185">Reference proteome</keyword>
<sequence length="289" mass="31261">MHRAQRAYCTEGLSRSRVVHMPTSTPLAANTPLTPNTPLSPLAPLVLVHGHPFDHTMWNPQIEAFSSSRRVIAPDLRGYGTSRMPLDAATPLSRFAHDIEELLDEARVESCVLAGLSMGGQIVMECCARFPERVRGVVLADTFPAPETPEGHLARNATAHRLLAEGMRGYADEVLEKMVSPSADTAVKAHVHRMMTATDPRGAAAALRGRAQRPDYRPLLTRLTVPALVVVGADDEFTPVSDAEAMHAALPDSTLHVIEHAAHMPNLERPAEFNEALAGFLAARIDTAA</sequence>
<dbReference type="GO" id="GO:0016020">
    <property type="term" value="C:membrane"/>
    <property type="evidence" value="ECO:0007669"/>
    <property type="project" value="TreeGrafter"/>
</dbReference>
<dbReference type="PATRIC" id="fig|698760.3.peg.79"/>
<dbReference type="EMBL" id="AEJB01000006">
    <property type="protein sequence ID" value="ELP71296.1"/>
    <property type="molecule type" value="Genomic_DNA"/>
</dbReference>
<dbReference type="AlphaFoldDB" id="L7FJN7"/>
<keyword evidence="1 3" id="KW-0378">Hydrolase</keyword>
<evidence type="ECO:0000259" key="2">
    <source>
        <dbReference type="Pfam" id="PF12697"/>
    </source>
</evidence>